<evidence type="ECO:0000256" key="1">
    <source>
        <dbReference type="SAM" id="Phobius"/>
    </source>
</evidence>
<keyword evidence="1" id="KW-0812">Transmembrane</keyword>
<keyword evidence="3" id="KW-1185">Reference proteome</keyword>
<dbReference type="Proteomes" id="UP000293519">
    <property type="component" value="Unassembled WGS sequence"/>
</dbReference>
<feature type="transmembrane region" description="Helical" evidence="1">
    <location>
        <begin position="36"/>
        <end position="57"/>
    </location>
</feature>
<evidence type="ECO:0000313" key="3">
    <source>
        <dbReference type="Proteomes" id="UP000293519"/>
    </source>
</evidence>
<protein>
    <submittedName>
        <fullName evidence="2">Uncharacterized protein</fullName>
    </submittedName>
</protein>
<feature type="transmembrane region" description="Helical" evidence="1">
    <location>
        <begin position="96"/>
        <end position="120"/>
    </location>
</feature>
<gene>
    <name evidence="2" type="ORF">EV141_0141</name>
</gene>
<keyword evidence="1" id="KW-1133">Transmembrane helix</keyword>
<organism evidence="2 3">
    <name type="scientific">Microcella putealis</name>
    <dbReference type="NCBI Taxonomy" id="337005"/>
    <lineage>
        <taxon>Bacteria</taxon>
        <taxon>Bacillati</taxon>
        <taxon>Actinomycetota</taxon>
        <taxon>Actinomycetes</taxon>
        <taxon>Micrococcales</taxon>
        <taxon>Microbacteriaceae</taxon>
        <taxon>Microcella</taxon>
    </lineage>
</organism>
<dbReference type="AlphaFoldDB" id="A0A4V2EXB7"/>
<dbReference type="EMBL" id="SGWW01000001">
    <property type="protein sequence ID" value="RZS58930.1"/>
    <property type="molecule type" value="Genomic_DNA"/>
</dbReference>
<name>A0A4V2EXB7_9MICO</name>
<evidence type="ECO:0000313" key="2">
    <source>
        <dbReference type="EMBL" id="RZS58930.1"/>
    </source>
</evidence>
<keyword evidence="1" id="KW-0472">Membrane</keyword>
<accession>A0A4V2EXB7</accession>
<sequence>MSPAQGWASAGSRASNIGEMSVPVALRLEAPPGPAAMMRLVTIILALMMVLLGVLAAHHAQTAQGEAGHAIVAEFETAHQPLAAGGAAPDIAGEHLAVGLAAGCIVLIACCALGLALLASRAWRADLFRRLSTVAQQLRTVILGAASTTLTTISRPSLVALSISRT</sequence>
<comment type="caution">
    <text evidence="2">The sequence shown here is derived from an EMBL/GenBank/DDBJ whole genome shotgun (WGS) entry which is preliminary data.</text>
</comment>
<reference evidence="2 3" key="1">
    <citation type="journal article" date="2015" name="Stand. Genomic Sci.">
        <title>Genomic Encyclopedia of Bacterial and Archaeal Type Strains, Phase III: the genomes of soil and plant-associated and newly described type strains.</title>
        <authorList>
            <person name="Whitman W.B."/>
            <person name="Woyke T."/>
            <person name="Klenk H.P."/>
            <person name="Zhou Y."/>
            <person name="Lilburn T.G."/>
            <person name="Beck B.J."/>
            <person name="De Vos P."/>
            <person name="Vandamme P."/>
            <person name="Eisen J.A."/>
            <person name="Garrity G."/>
            <person name="Hugenholtz P."/>
            <person name="Kyrpides N.C."/>
        </authorList>
    </citation>
    <scope>NUCLEOTIDE SEQUENCE [LARGE SCALE GENOMIC DNA]</scope>
    <source>
        <strain evidence="2 3">CV2</strain>
    </source>
</reference>
<proteinExistence type="predicted"/>